<feature type="region of interest" description="Disordered" evidence="1">
    <location>
        <begin position="72"/>
        <end position="199"/>
    </location>
</feature>
<dbReference type="OrthoDB" id="3898588at2759"/>
<gene>
    <name evidence="2" type="ORF">M436DRAFT_62225</name>
</gene>
<protein>
    <submittedName>
        <fullName evidence="2">Uncharacterized protein</fullName>
    </submittedName>
</protein>
<evidence type="ECO:0000313" key="2">
    <source>
        <dbReference type="EMBL" id="KEQ74781.1"/>
    </source>
</evidence>
<dbReference type="AlphaFoldDB" id="A0A074XJQ7"/>
<organism evidence="2 3">
    <name type="scientific">Aureobasidium namibiae CBS 147.97</name>
    <dbReference type="NCBI Taxonomy" id="1043004"/>
    <lineage>
        <taxon>Eukaryota</taxon>
        <taxon>Fungi</taxon>
        <taxon>Dikarya</taxon>
        <taxon>Ascomycota</taxon>
        <taxon>Pezizomycotina</taxon>
        <taxon>Dothideomycetes</taxon>
        <taxon>Dothideomycetidae</taxon>
        <taxon>Dothideales</taxon>
        <taxon>Saccotheciaceae</taxon>
        <taxon>Aureobasidium</taxon>
    </lineage>
</organism>
<feature type="compositionally biased region" description="Polar residues" evidence="1">
    <location>
        <begin position="115"/>
        <end position="150"/>
    </location>
</feature>
<proteinExistence type="predicted"/>
<dbReference type="GeneID" id="25413335"/>
<dbReference type="HOGENOM" id="CLU_1160908_0_0_1"/>
<feature type="region of interest" description="Disordered" evidence="1">
    <location>
        <begin position="216"/>
        <end position="239"/>
    </location>
</feature>
<feature type="compositionally biased region" description="Pro residues" evidence="1">
    <location>
        <begin position="156"/>
        <end position="166"/>
    </location>
</feature>
<dbReference type="EMBL" id="KL584706">
    <property type="protein sequence ID" value="KEQ74781.1"/>
    <property type="molecule type" value="Genomic_DNA"/>
</dbReference>
<evidence type="ECO:0000256" key="1">
    <source>
        <dbReference type="SAM" id="MobiDB-lite"/>
    </source>
</evidence>
<accession>A0A074XJQ7</accession>
<dbReference type="RefSeq" id="XP_013429146.1">
    <property type="nucleotide sequence ID" value="XM_013573692.1"/>
</dbReference>
<sequence length="239" mass="26427">MSTKAELVTEIYLLLATIHLHGFDMSLEMAQQIFDRWPMIISERPKSPKAVLESYNAILQQRPARIITQAAAETSAKIETPQPAQTQRIIKSESKSENTPQLAQKHKAVRDENTPKSQNKKTISNKNTSSPFSLTSHSRQHNPTPNAQTNTIPKPTVKPTPKPIPIPKLESKTTPAPRVPKLEFPATAYKKEPTGNHLPSLSIASSFSAKRAFVDLSNDTSSDDNDDDDETPSKAPRMG</sequence>
<keyword evidence="3" id="KW-1185">Reference proteome</keyword>
<reference evidence="2 3" key="1">
    <citation type="journal article" date="2014" name="BMC Genomics">
        <title>Genome sequencing of four Aureobasidium pullulans varieties: biotechnological potential, stress tolerance, and description of new species.</title>
        <authorList>
            <person name="Gostin Ar C."/>
            <person name="Ohm R.A."/>
            <person name="Kogej T."/>
            <person name="Sonjak S."/>
            <person name="Turk M."/>
            <person name="Zajc J."/>
            <person name="Zalar P."/>
            <person name="Grube M."/>
            <person name="Sun H."/>
            <person name="Han J."/>
            <person name="Sharma A."/>
            <person name="Chiniquy J."/>
            <person name="Ngan C.Y."/>
            <person name="Lipzen A."/>
            <person name="Barry K."/>
            <person name="Grigoriev I.V."/>
            <person name="Gunde-Cimerman N."/>
        </authorList>
    </citation>
    <scope>NUCLEOTIDE SEQUENCE [LARGE SCALE GENOMIC DNA]</scope>
    <source>
        <strain evidence="2 3">CBS 147.97</strain>
    </source>
</reference>
<name>A0A074XJQ7_9PEZI</name>
<dbReference type="Proteomes" id="UP000027730">
    <property type="component" value="Unassembled WGS sequence"/>
</dbReference>
<evidence type="ECO:0000313" key="3">
    <source>
        <dbReference type="Proteomes" id="UP000027730"/>
    </source>
</evidence>
<feature type="compositionally biased region" description="Acidic residues" evidence="1">
    <location>
        <begin position="221"/>
        <end position="230"/>
    </location>
</feature>